<name>A0A9E1GL52_9FIRM</name>
<gene>
    <name evidence="1" type="ORF">KH315_09340</name>
</gene>
<organism evidence="1 2">
    <name type="scientific">Faecalibacterium prausnitzii</name>
    <dbReference type="NCBI Taxonomy" id="853"/>
    <lineage>
        <taxon>Bacteria</taxon>
        <taxon>Bacillati</taxon>
        <taxon>Bacillota</taxon>
        <taxon>Clostridia</taxon>
        <taxon>Eubacteriales</taxon>
        <taxon>Oscillospiraceae</taxon>
        <taxon>Faecalibacterium</taxon>
    </lineage>
</organism>
<reference evidence="1" key="1">
    <citation type="submission" date="2021-02" db="EMBL/GenBank/DDBJ databases">
        <title>Infant gut strain persistence is associated with maternal origin, phylogeny, and functional potential including surface adhesion and iron acquisition.</title>
        <authorList>
            <person name="Lou Y.C."/>
        </authorList>
    </citation>
    <scope>NUCLEOTIDE SEQUENCE</scope>
    <source>
        <strain evidence="1">L2_039_000G1_dasL2_039_000G1_maxbin2.maxbin.077</strain>
    </source>
</reference>
<evidence type="ECO:0000313" key="1">
    <source>
        <dbReference type="EMBL" id="MBS6622346.1"/>
    </source>
</evidence>
<protein>
    <submittedName>
        <fullName evidence="1">Uncharacterized protein</fullName>
    </submittedName>
</protein>
<dbReference type="EMBL" id="JAGZYH010000033">
    <property type="protein sequence ID" value="MBS6622346.1"/>
    <property type="molecule type" value="Genomic_DNA"/>
</dbReference>
<proteinExistence type="predicted"/>
<comment type="caution">
    <text evidence="1">The sequence shown here is derived from an EMBL/GenBank/DDBJ whole genome shotgun (WGS) entry which is preliminary data.</text>
</comment>
<dbReference type="AlphaFoldDB" id="A0A9E1GL52"/>
<sequence length="62" mass="7248">MEKAYEWLLEEFSIDGAAARIIRNVLEYADRMGGDEQYDFLTEMLDGTIGLSDREIRNLCWN</sequence>
<evidence type="ECO:0000313" key="2">
    <source>
        <dbReference type="Proteomes" id="UP000811365"/>
    </source>
</evidence>
<accession>A0A9E1GL52</accession>
<dbReference type="Proteomes" id="UP000811365">
    <property type="component" value="Unassembled WGS sequence"/>
</dbReference>